<evidence type="ECO:0000313" key="2">
    <source>
        <dbReference type="EMBL" id="TDR42011.1"/>
    </source>
</evidence>
<reference evidence="2 3" key="1">
    <citation type="submission" date="2019-03" db="EMBL/GenBank/DDBJ databases">
        <title>Genomic Encyclopedia of Type Strains, Phase IV (KMG-IV): sequencing the most valuable type-strain genomes for metagenomic binning, comparative biology and taxonomic classification.</title>
        <authorList>
            <person name="Goeker M."/>
        </authorList>
    </citation>
    <scope>NUCLEOTIDE SEQUENCE [LARGE SCALE GENOMIC DNA]</scope>
    <source>
        <strain evidence="2 3">DSM 21667</strain>
    </source>
</reference>
<feature type="compositionally biased region" description="Gly residues" evidence="1">
    <location>
        <begin position="741"/>
        <end position="751"/>
    </location>
</feature>
<evidence type="ECO:0008006" key="4">
    <source>
        <dbReference type="Google" id="ProtNLM"/>
    </source>
</evidence>
<dbReference type="AlphaFoldDB" id="A0A4R6YUA6"/>
<feature type="region of interest" description="Disordered" evidence="1">
    <location>
        <begin position="741"/>
        <end position="771"/>
    </location>
</feature>
<dbReference type="RefSeq" id="WP_133819505.1">
    <property type="nucleotide sequence ID" value="NZ_SNZH01000009.1"/>
</dbReference>
<evidence type="ECO:0000256" key="1">
    <source>
        <dbReference type="SAM" id="MobiDB-lite"/>
    </source>
</evidence>
<protein>
    <recommendedName>
        <fullName evidence="4">VWFD domain-containing protein</fullName>
    </recommendedName>
</protein>
<dbReference type="OrthoDB" id="9790784at2"/>
<sequence>MQVRSQAQRLFASVVAVFLGVSGSLWSGQALSQDEQPIATIGHGAFFDSAGRQITLTQASVAQIQSWYRADLLSGLDERKQAELAQFENDLYAGVPEKGQARLIFQQRALEWLYVNSTLQQEDQRTLGKLRALDFALGFTLPERAEAKFAGQGTVFDLDPALARKLQAVRSMQAAALKTATTNSGLAYINECIAAGVPIPPSIGVMDPAGLTGWKVQGFIPTGLQFIVGTPAEVRTYQSTSPLGMCYALPRYSNAFMTTVALDGVICLSQVTSKVCIWDNQMMGSTFSFLAGATIPIGVPNLMVDPAGRYQAGGNELLGGSGGVCTDCHAGENPYITHPKANLGAYLWETLSQPPQNLPTFAPNRYDPLVPASWPQNQLSQAGPTVPGVCAGCHVKFSAGRFPHLSNQLPDYCSVILPQAIATTMPPFSPGSASVVATAFKNAYCFAPPNAASGDAGDPHITTTNGIHYDFQAAGEFVVLKNSDSGFEVQSRQSPVQTSFIPPANPYTGLASCVSLNTAVAARVGTHRVSYQPVRGSANKEQMQVRIDGVPVQLTPTPINLGGGNVVVKAAAGDGLEIHFSDGTDLTVTPRFWTSEGYWYLDIDVRNTPAREGIAGHILAGDWLPRAPDGSSFGPRPVPLANRHIVLNQIFADAWRVSATSSLFDYATGTSTANFTDRNWPTPSGVPCRTSLLPSRPPLTTMWPELAQEACRGIQNEAKLAHCVFDVTVMGDRDVARGYFPPGGTGGGTGGDTAPTGMTVASPPVQSTHGE</sequence>
<evidence type="ECO:0000313" key="3">
    <source>
        <dbReference type="Proteomes" id="UP000295293"/>
    </source>
</evidence>
<organism evidence="2 3">
    <name type="scientific">Tahibacter aquaticus</name>
    <dbReference type="NCBI Taxonomy" id="520092"/>
    <lineage>
        <taxon>Bacteria</taxon>
        <taxon>Pseudomonadati</taxon>
        <taxon>Pseudomonadota</taxon>
        <taxon>Gammaproteobacteria</taxon>
        <taxon>Lysobacterales</taxon>
        <taxon>Rhodanobacteraceae</taxon>
        <taxon>Tahibacter</taxon>
    </lineage>
</organism>
<proteinExistence type="predicted"/>
<accession>A0A4R6YUA6</accession>
<gene>
    <name evidence="2" type="ORF">DFR29_10967</name>
</gene>
<name>A0A4R6YUA6_9GAMM</name>
<keyword evidence="3" id="KW-1185">Reference proteome</keyword>
<comment type="caution">
    <text evidence="2">The sequence shown here is derived from an EMBL/GenBank/DDBJ whole genome shotgun (WGS) entry which is preliminary data.</text>
</comment>
<dbReference type="EMBL" id="SNZH01000009">
    <property type="protein sequence ID" value="TDR42011.1"/>
    <property type="molecule type" value="Genomic_DNA"/>
</dbReference>
<dbReference type="Proteomes" id="UP000295293">
    <property type="component" value="Unassembled WGS sequence"/>
</dbReference>